<keyword evidence="7" id="KW-1185">Reference proteome</keyword>
<dbReference type="KEGG" id="ein:Eint_040210"/>
<name>E0S6H7_ENCIT</name>
<evidence type="ECO:0000313" key="6">
    <source>
        <dbReference type="EMBL" id="ADM11312.2"/>
    </source>
</evidence>
<dbReference type="GO" id="GO:0008270">
    <property type="term" value="F:zinc ion binding"/>
    <property type="evidence" value="ECO:0007669"/>
    <property type="project" value="UniProtKB-KW"/>
</dbReference>
<feature type="domain" description="AN1-type" evidence="5">
    <location>
        <begin position="63"/>
        <end position="112"/>
    </location>
</feature>
<dbReference type="GeneID" id="9699061"/>
<protein>
    <recommendedName>
        <fullName evidence="5">AN1-type domain-containing protein</fullName>
    </recommendedName>
</protein>
<dbReference type="InterPro" id="IPR000058">
    <property type="entry name" value="Znf_AN1"/>
</dbReference>
<dbReference type="PANTHER" id="PTHR10634">
    <property type="entry name" value="AN1-TYPE ZINC FINGER PROTEIN"/>
    <property type="match status" value="1"/>
</dbReference>
<dbReference type="HOGENOM" id="CLU_057016_6_1_1"/>
<dbReference type="SUPFAM" id="SSF118310">
    <property type="entry name" value="AN1-like Zinc finger"/>
    <property type="match status" value="1"/>
</dbReference>
<dbReference type="PANTHER" id="PTHR10634:SF149">
    <property type="entry name" value="AN1-TYPE DOMAIN-CONTAINING PROTEIN-RELATED"/>
    <property type="match status" value="1"/>
</dbReference>
<dbReference type="PROSITE" id="PS51039">
    <property type="entry name" value="ZF_AN1"/>
    <property type="match status" value="1"/>
</dbReference>
<evidence type="ECO:0000256" key="3">
    <source>
        <dbReference type="ARBA" id="ARBA00022833"/>
    </source>
</evidence>
<sequence length="131" mass="15278">MKMENFVRRMEEEIRGEDDVKKEELSCPEPISNTPLHKKRKMVISPCNLQRRKCVAENSTIEKKESTFMSCRKCGKKLKLTNNYNCRCGNTYCIMHRFHDQHGCTFDYKTIAMAKLSAQNPRVMGKKIGEP</sequence>
<keyword evidence="2 4" id="KW-0863">Zinc-finger</keyword>
<keyword evidence="1" id="KW-0479">Metal-binding</keyword>
<organism evidence="6 7">
    <name type="scientific">Encephalitozoon intestinalis (strain ATCC 50506)</name>
    <name type="common">Microsporidian parasite</name>
    <name type="synonym">Septata intestinalis</name>
    <dbReference type="NCBI Taxonomy" id="876142"/>
    <lineage>
        <taxon>Eukaryota</taxon>
        <taxon>Fungi</taxon>
        <taxon>Fungi incertae sedis</taxon>
        <taxon>Microsporidia</taxon>
        <taxon>Unikaryonidae</taxon>
        <taxon>Encephalitozoon</taxon>
    </lineage>
</organism>
<reference evidence="6 7" key="2">
    <citation type="journal article" date="2012" name="Proc. Natl. Acad. Sci. U.S.A.">
        <title>Gain and loss of multiple functionally related, horizontally transferred genes in the reduced genomes of two microsporidian parasites.</title>
        <authorList>
            <person name="Pombert J.-F."/>
            <person name="Selman M."/>
            <person name="Burki F."/>
            <person name="Bardell F.T."/>
            <person name="Farinelli L."/>
            <person name="Solter L.F."/>
            <person name="Whitman D.W."/>
            <person name="Weiss L.M."/>
            <person name="Corradi N."/>
            <person name="Keeling P.J."/>
        </authorList>
    </citation>
    <scope>NUCLEOTIDE SEQUENCE [LARGE SCALE GENOMIC DNA]</scope>
    <source>
        <strain evidence="6 7">ATCC 50506</strain>
    </source>
</reference>
<dbReference type="OrthoDB" id="428577at2759"/>
<evidence type="ECO:0000256" key="2">
    <source>
        <dbReference type="ARBA" id="ARBA00022771"/>
    </source>
</evidence>
<accession>E0S6H7</accession>
<dbReference type="Proteomes" id="UP000002313">
    <property type="component" value="Chromosome IV"/>
</dbReference>
<dbReference type="InterPro" id="IPR050652">
    <property type="entry name" value="AN1_A20_ZnFinger"/>
</dbReference>
<evidence type="ECO:0000256" key="4">
    <source>
        <dbReference type="PROSITE-ProRule" id="PRU00449"/>
    </source>
</evidence>
<dbReference type="InterPro" id="IPR035896">
    <property type="entry name" value="AN1-like_Znf"/>
</dbReference>
<evidence type="ECO:0000313" key="7">
    <source>
        <dbReference type="Proteomes" id="UP000002313"/>
    </source>
</evidence>
<keyword evidence="3" id="KW-0862">Zinc</keyword>
<proteinExistence type="predicted"/>
<dbReference type="Gene3D" id="4.10.1110.10">
    <property type="entry name" value="AN1-like Zinc finger"/>
    <property type="match status" value="1"/>
</dbReference>
<evidence type="ECO:0000259" key="5">
    <source>
        <dbReference type="PROSITE" id="PS51039"/>
    </source>
</evidence>
<dbReference type="Pfam" id="PF01428">
    <property type="entry name" value="zf-AN1"/>
    <property type="match status" value="1"/>
</dbReference>
<gene>
    <name evidence="6" type="ORF">Eint_040210</name>
</gene>
<dbReference type="RefSeq" id="XP_003072672.2">
    <property type="nucleotide sequence ID" value="XM_003072626.2"/>
</dbReference>
<reference evidence="6 7" key="1">
    <citation type="journal article" date="2010" name="Nat. Commun.">
        <title>The complete sequence of the smallest known nuclear genome from the microsporidian Encephalitozoon intestinalis.</title>
        <authorList>
            <person name="Corradi N."/>
            <person name="Pombert J.-F."/>
            <person name="Farinelli L."/>
            <person name="Didier E.S."/>
            <person name="Keeling P.J."/>
        </authorList>
    </citation>
    <scope>NUCLEOTIDE SEQUENCE [LARGE SCALE GENOMIC DNA]</scope>
    <source>
        <strain evidence="6 7">ATCC 50506</strain>
    </source>
</reference>
<dbReference type="SMART" id="SM00154">
    <property type="entry name" value="ZnF_AN1"/>
    <property type="match status" value="1"/>
</dbReference>
<dbReference type="EMBL" id="CP001945">
    <property type="protein sequence ID" value="ADM11312.2"/>
    <property type="molecule type" value="Genomic_DNA"/>
</dbReference>
<dbReference type="AlphaFoldDB" id="E0S6H7"/>
<dbReference type="VEuPathDB" id="MicrosporidiaDB:Eint_040210"/>
<evidence type="ECO:0000256" key="1">
    <source>
        <dbReference type="ARBA" id="ARBA00022723"/>
    </source>
</evidence>